<dbReference type="Proteomes" id="UP001239215">
    <property type="component" value="Unassembled WGS sequence"/>
</dbReference>
<proteinExistence type="predicted"/>
<accession>A0AAJ1TXH9</accession>
<gene>
    <name evidence="1" type="ORF">QE405_001104</name>
</gene>
<evidence type="ECO:0000313" key="2">
    <source>
        <dbReference type="Proteomes" id="UP001239215"/>
    </source>
</evidence>
<name>A0AAJ1TXH9_9ACTN</name>
<reference evidence="1" key="1">
    <citation type="submission" date="2023-07" db="EMBL/GenBank/DDBJ databases">
        <title>Functional and genomic diversity of the sorghum phyllosphere microbiome.</title>
        <authorList>
            <person name="Shade A."/>
        </authorList>
    </citation>
    <scope>NUCLEOTIDE SEQUENCE</scope>
    <source>
        <strain evidence="1">SORGH_AS_1067</strain>
    </source>
</reference>
<organism evidence="1 2">
    <name type="scientific">Nocardioides zeae</name>
    <dbReference type="NCBI Taxonomy" id="1457234"/>
    <lineage>
        <taxon>Bacteria</taxon>
        <taxon>Bacillati</taxon>
        <taxon>Actinomycetota</taxon>
        <taxon>Actinomycetes</taxon>
        <taxon>Propionibacteriales</taxon>
        <taxon>Nocardioidaceae</taxon>
        <taxon>Nocardioides</taxon>
    </lineage>
</organism>
<comment type="caution">
    <text evidence="1">The sequence shown here is derived from an EMBL/GenBank/DDBJ whole genome shotgun (WGS) entry which is preliminary data.</text>
</comment>
<dbReference type="EMBL" id="JAUTAN010000001">
    <property type="protein sequence ID" value="MDQ1103820.1"/>
    <property type="molecule type" value="Genomic_DNA"/>
</dbReference>
<protein>
    <submittedName>
        <fullName evidence="1">Uncharacterized protein</fullName>
    </submittedName>
</protein>
<sequence length="138" mass="15777">MRFAESCLHERVGRGRMGRMALFDRFRRGPRTSAPLRDGLRTGSTRVRASDSADAQHLLQWIQTRRGIEGFVEPRTAVNDVTLLLVAHDGEWTRRRVPSVAWAHAFANKHQIPSYDAAVVGVPQRMREYNRRKKAEGI</sequence>
<evidence type="ECO:0000313" key="1">
    <source>
        <dbReference type="EMBL" id="MDQ1103820.1"/>
    </source>
</evidence>
<dbReference type="AlphaFoldDB" id="A0AAJ1TXH9"/>